<comment type="caution">
    <text evidence="6">The sequence shown here is derived from an EMBL/GenBank/DDBJ whole genome shotgun (WGS) entry which is preliminary data.</text>
</comment>
<evidence type="ECO:0000256" key="2">
    <source>
        <dbReference type="ARBA" id="ARBA00023163"/>
    </source>
</evidence>
<gene>
    <name evidence="6" type="ORF">QBC35DRAFT_505965</name>
</gene>
<dbReference type="GO" id="GO:0000981">
    <property type="term" value="F:DNA-binding transcription factor activity, RNA polymerase II-specific"/>
    <property type="evidence" value="ECO:0007669"/>
    <property type="project" value="InterPro"/>
</dbReference>
<dbReference type="Proteomes" id="UP001302126">
    <property type="component" value="Unassembled WGS sequence"/>
</dbReference>
<keyword evidence="3" id="KW-0539">Nucleus</keyword>
<dbReference type="Gene3D" id="4.10.240.10">
    <property type="entry name" value="Zn(2)-C6 fungal-type DNA-binding domain"/>
    <property type="match status" value="1"/>
</dbReference>
<dbReference type="Pfam" id="PF00172">
    <property type="entry name" value="Zn_clus"/>
    <property type="match status" value="1"/>
</dbReference>
<dbReference type="EMBL" id="MU864489">
    <property type="protein sequence ID" value="KAK4184426.1"/>
    <property type="molecule type" value="Genomic_DNA"/>
</dbReference>
<feature type="domain" description="Zn(2)-C6 fungal-type" evidence="5">
    <location>
        <begin position="26"/>
        <end position="57"/>
    </location>
</feature>
<name>A0AAN6WN90_9PEZI</name>
<dbReference type="CDD" id="cd12148">
    <property type="entry name" value="fungal_TF_MHR"/>
    <property type="match status" value="1"/>
</dbReference>
<protein>
    <submittedName>
        <fullName evidence="6">Transcription factor sdnS</fullName>
    </submittedName>
</protein>
<evidence type="ECO:0000259" key="5">
    <source>
        <dbReference type="PROSITE" id="PS00463"/>
    </source>
</evidence>
<dbReference type="InterPro" id="IPR001138">
    <property type="entry name" value="Zn2Cys6_DnaBD"/>
</dbReference>
<keyword evidence="2" id="KW-0804">Transcription</keyword>
<evidence type="ECO:0000256" key="1">
    <source>
        <dbReference type="ARBA" id="ARBA00023015"/>
    </source>
</evidence>
<accession>A0AAN6WN90</accession>
<dbReference type="PANTHER" id="PTHR47840">
    <property type="entry name" value="ZN(II)2CYS6 TRANSCRIPTION FACTOR (EUROFUNG)-RELATED"/>
    <property type="match status" value="1"/>
</dbReference>
<dbReference type="InterPro" id="IPR036864">
    <property type="entry name" value="Zn2-C6_fun-type_DNA-bd_sf"/>
</dbReference>
<evidence type="ECO:0000313" key="6">
    <source>
        <dbReference type="EMBL" id="KAK4184426.1"/>
    </source>
</evidence>
<keyword evidence="1" id="KW-0805">Transcription regulation</keyword>
<dbReference type="GO" id="GO:0008270">
    <property type="term" value="F:zinc ion binding"/>
    <property type="evidence" value="ECO:0007669"/>
    <property type="project" value="InterPro"/>
</dbReference>
<organism evidence="6 7">
    <name type="scientific">Podospora australis</name>
    <dbReference type="NCBI Taxonomy" id="1536484"/>
    <lineage>
        <taxon>Eukaryota</taxon>
        <taxon>Fungi</taxon>
        <taxon>Dikarya</taxon>
        <taxon>Ascomycota</taxon>
        <taxon>Pezizomycotina</taxon>
        <taxon>Sordariomycetes</taxon>
        <taxon>Sordariomycetidae</taxon>
        <taxon>Sordariales</taxon>
        <taxon>Podosporaceae</taxon>
        <taxon>Podospora</taxon>
    </lineage>
</organism>
<evidence type="ECO:0000256" key="4">
    <source>
        <dbReference type="SAM" id="MobiDB-lite"/>
    </source>
</evidence>
<dbReference type="PROSITE" id="PS00463">
    <property type="entry name" value="ZN2_CY6_FUNGAL_1"/>
    <property type="match status" value="1"/>
</dbReference>
<dbReference type="SUPFAM" id="SSF57701">
    <property type="entry name" value="Zn2/Cys6 DNA-binding domain"/>
    <property type="match status" value="1"/>
</dbReference>
<sequence>MSEQTLSQQQAAAEVRRRKVRKGTHSCWECRRRKIRCQFGKGDDTVCLPCQTRGSVCRSQEFVDSQPPQVPDRRLAQRLARLEELMAKVVDRVLPEEGSGGQDHGSPALSDETYMTDDGGYGHSDVLGSTPVSEEAPVGMLLSLRTAVKSLQQPFSTLSLPPDNSHRAESTSGRGSGSRQEKVSRALYSLFPSQYDVQGIMKSSGAPYFMVSLFHSYQDIIEGRAESVEGMTVVPPLSSHPTVLAKRLLQLCMGIQQHSPNSHFLHGLQIKTKPYEHMLNIISTVSHQVISNDDIVGTAEGLQCLVLLGLWHCNAGNLRKAWLTFRRGISLGMLMGIDRNGARPLKFVDPSIPESARPSAEALWYRMIQSDRLLSLMLGLPDASPDNSFASDENMARATPAERLSKIHAVLARRIIERNLSQKQTDTFPISKEIDNDLESAARAMGAEWWIIPPLDAQDHAARVTCCAQLMLQIHHFDLRINLHLPYMLRNTNRSSDGEYETADSKTACAVSSREVLKRFVAFRSRFNSAWSCRHVDYSALVASMTLLMSYLGQAPEPRDCMGQQGDDRKLIEIVRERMLHLAVVNQDKLSQESADIIGQLLPILDVAEGVEAVDCDGNTARRLGGGSCLHLNVPYFGTVNIQPSFQINVQHHKEGYQGAGGRNGSIVAGPQQARGLPQGQQQGIPQMGYAAIDPAIHPQGHSHSHPHSVAHSPQPPGYHGLHMQFDQHPQEMGEIPLTAGADDWVFQGIESSYWNLLNSNGTL</sequence>
<reference evidence="6" key="1">
    <citation type="journal article" date="2023" name="Mol. Phylogenet. Evol.">
        <title>Genome-scale phylogeny and comparative genomics of the fungal order Sordariales.</title>
        <authorList>
            <person name="Hensen N."/>
            <person name="Bonometti L."/>
            <person name="Westerberg I."/>
            <person name="Brannstrom I.O."/>
            <person name="Guillou S."/>
            <person name="Cros-Aarteil S."/>
            <person name="Calhoun S."/>
            <person name="Haridas S."/>
            <person name="Kuo A."/>
            <person name="Mondo S."/>
            <person name="Pangilinan J."/>
            <person name="Riley R."/>
            <person name="LaButti K."/>
            <person name="Andreopoulos B."/>
            <person name="Lipzen A."/>
            <person name="Chen C."/>
            <person name="Yan M."/>
            <person name="Daum C."/>
            <person name="Ng V."/>
            <person name="Clum A."/>
            <person name="Steindorff A."/>
            <person name="Ohm R.A."/>
            <person name="Martin F."/>
            <person name="Silar P."/>
            <person name="Natvig D.O."/>
            <person name="Lalanne C."/>
            <person name="Gautier V."/>
            <person name="Ament-Velasquez S.L."/>
            <person name="Kruys A."/>
            <person name="Hutchinson M.I."/>
            <person name="Powell A.J."/>
            <person name="Barry K."/>
            <person name="Miller A.N."/>
            <person name="Grigoriev I.V."/>
            <person name="Debuchy R."/>
            <person name="Gladieux P."/>
            <person name="Hiltunen Thoren M."/>
            <person name="Johannesson H."/>
        </authorList>
    </citation>
    <scope>NUCLEOTIDE SEQUENCE</scope>
    <source>
        <strain evidence="6">PSN309</strain>
    </source>
</reference>
<evidence type="ECO:0000313" key="7">
    <source>
        <dbReference type="Proteomes" id="UP001302126"/>
    </source>
</evidence>
<dbReference type="SMART" id="SM00066">
    <property type="entry name" value="GAL4"/>
    <property type="match status" value="1"/>
</dbReference>
<feature type="region of interest" description="Disordered" evidence="4">
    <location>
        <begin position="698"/>
        <end position="722"/>
    </location>
</feature>
<reference evidence="6" key="2">
    <citation type="submission" date="2023-05" db="EMBL/GenBank/DDBJ databases">
        <authorList>
            <consortium name="Lawrence Berkeley National Laboratory"/>
            <person name="Steindorff A."/>
            <person name="Hensen N."/>
            <person name="Bonometti L."/>
            <person name="Westerberg I."/>
            <person name="Brannstrom I.O."/>
            <person name="Guillou S."/>
            <person name="Cros-Aarteil S."/>
            <person name="Calhoun S."/>
            <person name="Haridas S."/>
            <person name="Kuo A."/>
            <person name="Mondo S."/>
            <person name="Pangilinan J."/>
            <person name="Riley R."/>
            <person name="Labutti K."/>
            <person name="Andreopoulos B."/>
            <person name="Lipzen A."/>
            <person name="Chen C."/>
            <person name="Yanf M."/>
            <person name="Daum C."/>
            <person name="Ng V."/>
            <person name="Clum A."/>
            <person name="Ohm R."/>
            <person name="Martin F."/>
            <person name="Silar P."/>
            <person name="Natvig D."/>
            <person name="Lalanne C."/>
            <person name="Gautier V."/>
            <person name="Ament-Velasquez S.L."/>
            <person name="Kruys A."/>
            <person name="Hutchinson M.I."/>
            <person name="Powell A.J."/>
            <person name="Barry K."/>
            <person name="Miller A.N."/>
            <person name="Grigoriev I.V."/>
            <person name="Debuchy R."/>
            <person name="Gladieux P."/>
            <person name="Thoren M.H."/>
            <person name="Johannesson H."/>
        </authorList>
    </citation>
    <scope>NUCLEOTIDE SEQUENCE</scope>
    <source>
        <strain evidence="6">PSN309</strain>
    </source>
</reference>
<dbReference type="PANTHER" id="PTHR47840:SF1">
    <property type="entry name" value="ZN(II)2CYS6 TRANSCRIPTION FACTOR (EUROFUNG)"/>
    <property type="match status" value="1"/>
</dbReference>
<feature type="region of interest" description="Disordered" evidence="4">
    <location>
        <begin position="155"/>
        <end position="181"/>
    </location>
</feature>
<dbReference type="AlphaFoldDB" id="A0AAN6WN90"/>
<evidence type="ECO:0000256" key="3">
    <source>
        <dbReference type="ARBA" id="ARBA00023242"/>
    </source>
</evidence>
<proteinExistence type="predicted"/>
<dbReference type="CDD" id="cd00067">
    <property type="entry name" value="GAL4"/>
    <property type="match status" value="1"/>
</dbReference>
<keyword evidence="7" id="KW-1185">Reference proteome</keyword>
<feature type="region of interest" description="Disordered" evidence="4">
    <location>
        <begin position="95"/>
        <end position="120"/>
    </location>
</feature>